<keyword evidence="6" id="KW-1185">Reference proteome</keyword>
<dbReference type="PANTHER" id="PTHR30302:SF1">
    <property type="entry name" value="HYDROGENASE 2 MATURATION PROTEASE"/>
    <property type="match status" value="1"/>
</dbReference>
<dbReference type="SUPFAM" id="SSF53163">
    <property type="entry name" value="HybD-like"/>
    <property type="match status" value="1"/>
</dbReference>
<organism evidence="5 6">
    <name type="scientific">Legionella parisiensis</name>
    <dbReference type="NCBI Taxonomy" id="45071"/>
    <lineage>
        <taxon>Bacteria</taxon>
        <taxon>Pseudomonadati</taxon>
        <taxon>Pseudomonadota</taxon>
        <taxon>Gammaproteobacteria</taxon>
        <taxon>Legionellales</taxon>
        <taxon>Legionellaceae</taxon>
        <taxon>Legionella</taxon>
    </lineage>
</organism>
<evidence type="ECO:0000256" key="1">
    <source>
        <dbReference type="ARBA" id="ARBA00006814"/>
    </source>
</evidence>
<evidence type="ECO:0000256" key="3">
    <source>
        <dbReference type="ARBA" id="ARBA00022750"/>
    </source>
</evidence>
<reference evidence="5 6" key="1">
    <citation type="submission" date="2016-02" db="EMBL/GenBank/DDBJ databases">
        <title>Secondary metabolites in Legionella.</title>
        <authorList>
            <person name="Tobias N.J."/>
            <person name="Bode H.B."/>
        </authorList>
    </citation>
    <scope>NUCLEOTIDE SEQUENCE [LARGE SCALE GENOMIC DNA]</scope>
    <source>
        <strain evidence="5 6">DSM 19216</strain>
    </source>
</reference>
<dbReference type="CDD" id="cd00518">
    <property type="entry name" value="H2MP"/>
    <property type="match status" value="1"/>
</dbReference>
<dbReference type="Proteomes" id="UP000095229">
    <property type="component" value="Unassembled WGS sequence"/>
</dbReference>
<comment type="caution">
    <text evidence="5">The sequence shown here is derived from an EMBL/GenBank/DDBJ whole genome shotgun (WGS) entry which is preliminary data.</text>
</comment>
<dbReference type="AlphaFoldDB" id="A0A1E5JRW3"/>
<dbReference type="InterPro" id="IPR023430">
    <property type="entry name" value="Pept_HybD-like_dom_sf"/>
</dbReference>
<sequence>MNLIKILGIGSPFGDDQAGWKVIETLKQQIVLPSEIIQHVMIESYDRPGIRLLELINDAHTVFLIDAIKSNKGIGTIHQFKKDDIIAPGNQFSTHDLGVLQALQLASALNTLPNNIIFYGIEIDVIVMDSTLSPCVQSAVEKLAAQLKKD</sequence>
<dbReference type="Gene3D" id="3.40.50.1450">
    <property type="entry name" value="HybD-like"/>
    <property type="match status" value="1"/>
</dbReference>
<dbReference type="EMBL" id="LSOG01000053">
    <property type="protein sequence ID" value="OEH47200.1"/>
    <property type="molecule type" value="Genomic_DNA"/>
</dbReference>
<proteinExistence type="inferred from homology"/>
<evidence type="ECO:0000256" key="4">
    <source>
        <dbReference type="ARBA" id="ARBA00022801"/>
    </source>
</evidence>
<protein>
    <recommendedName>
        <fullName evidence="7">Hydrogenase 2 maturation protease</fullName>
    </recommendedName>
</protein>
<dbReference type="PATRIC" id="fig|45071.7.peg.1930"/>
<dbReference type="InterPro" id="IPR000671">
    <property type="entry name" value="Peptidase_A31"/>
</dbReference>
<dbReference type="RefSeq" id="WP_069683483.1">
    <property type="nucleotide sequence ID" value="NZ_LSOG01000053.1"/>
</dbReference>
<evidence type="ECO:0000313" key="6">
    <source>
        <dbReference type="Proteomes" id="UP000095229"/>
    </source>
</evidence>
<gene>
    <name evidence="5" type="ORF">lpari_01800</name>
</gene>
<dbReference type="NCBIfam" id="TIGR00072">
    <property type="entry name" value="hydrog_prot"/>
    <property type="match status" value="1"/>
</dbReference>
<dbReference type="OrthoDB" id="9808862at2"/>
<dbReference type="STRING" id="45071.Lpar_1880"/>
<dbReference type="Pfam" id="PF01750">
    <property type="entry name" value="HycI"/>
    <property type="match status" value="1"/>
</dbReference>
<keyword evidence="2" id="KW-0645">Protease</keyword>
<name>A0A1E5JRW3_9GAMM</name>
<dbReference type="PANTHER" id="PTHR30302">
    <property type="entry name" value="HYDROGENASE 1 MATURATION PROTEASE"/>
    <property type="match status" value="1"/>
</dbReference>
<dbReference type="GO" id="GO:0008047">
    <property type="term" value="F:enzyme activator activity"/>
    <property type="evidence" value="ECO:0007669"/>
    <property type="project" value="InterPro"/>
</dbReference>
<keyword evidence="4" id="KW-0378">Hydrolase</keyword>
<dbReference type="GO" id="GO:0016485">
    <property type="term" value="P:protein processing"/>
    <property type="evidence" value="ECO:0007669"/>
    <property type="project" value="TreeGrafter"/>
</dbReference>
<evidence type="ECO:0000313" key="5">
    <source>
        <dbReference type="EMBL" id="OEH47200.1"/>
    </source>
</evidence>
<comment type="similarity">
    <text evidence="1">Belongs to the peptidase A31 family.</text>
</comment>
<evidence type="ECO:0008006" key="7">
    <source>
        <dbReference type="Google" id="ProtNLM"/>
    </source>
</evidence>
<accession>A0A1E5JRW3</accession>
<dbReference type="GO" id="GO:0004190">
    <property type="term" value="F:aspartic-type endopeptidase activity"/>
    <property type="evidence" value="ECO:0007669"/>
    <property type="project" value="UniProtKB-KW"/>
</dbReference>
<evidence type="ECO:0000256" key="2">
    <source>
        <dbReference type="ARBA" id="ARBA00022670"/>
    </source>
</evidence>
<keyword evidence="3" id="KW-0064">Aspartyl protease</keyword>